<dbReference type="RefSeq" id="WP_125692793.1">
    <property type="nucleotide sequence ID" value="NZ_JBHSSK010000001.1"/>
</dbReference>
<dbReference type="Proteomes" id="UP001596254">
    <property type="component" value="Unassembled WGS sequence"/>
</dbReference>
<dbReference type="Gene3D" id="4.10.80.30">
    <property type="entry name" value="DNA polymerase, domain 6"/>
    <property type="match status" value="1"/>
</dbReference>
<accession>A0ABW1SN74</accession>
<protein>
    <submittedName>
        <fullName evidence="4">Glycoside hydrolase family 73 protein</fullName>
    </submittedName>
</protein>
<sequence length="211" mass="23609">MAKRRRKPRNARKRRPSSARATWIFVLVLLVLGGGMLMKDHIQAVVQPQPTAHQVTVKPVSGETPAQQAFIQKVATPAVKVYRKNGQVLPSIVIAQSILESSWGTSKIFQQANNPFGIKGSYHGKTGSFVTHEYVNGERIKIHANFRIYPNLTVAIQDHDNVLKSRYLPQPAKNYQEASQKLQAGGYATDPDYAQKLNSLIVSYKLNQFDK</sequence>
<gene>
    <name evidence="4" type="ORF">ACFP1G_00215</name>
</gene>
<feature type="domain" description="Mannosyl-glycoprotein endo-beta-N-acetylglucosamidase-like" evidence="3">
    <location>
        <begin position="58"/>
        <end position="210"/>
    </location>
</feature>
<comment type="similarity">
    <text evidence="1">Belongs to the glycosyl hydrolase 73 family.</text>
</comment>
<dbReference type="Pfam" id="PF01832">
    <property type="entry name" value="Glucosaminidase"/>
    <property type="match status" value="1"/>
</dbReference>
<evidence type="ECO:0000256" key="2">
    <source>
        <dbReference type="ARBA" id="ARBA00022801"/>
    </source>
</evidence>
<proteinExistence type="inferred from homology"/>
<dbReference type="EMBL" id="JBHSSK010000001">
    <property type="protein sequence ID" value="MFC6205934.1"/>
    <property type="molecule type" value="Genomic_DNA"/>
</dbReference>
<dbReference type="Gene3D" id="1.10.530.10">
    <property type="match status" value="1"/>
</dbReference>
<comment type="caution">
    <text evidence="4">The sequence shown here is derived from an EMBL/GenBank/DDBJ whole genome shotgun (WGS) entry which is preliminary data.</text>
</comment>
<keyword evidence="2 4" id="KW-0378">Hydrolase</keyword>
<evidence type="ECO:0000313" key="5">
    <source>
        <dbReference type="Proteomes" id="UP001596254"/>
    </source>
</evidence>
<evidence type="ECO:0000259" key="3">
    <source>
        <dbReference type="SMART" id="SM00047"/>
    </source>
</evidence>
<reference evidence="5" key="1">
    <citation type="journal article" date="2019" name="Int. J. Syst. Evol. Microbiol.">
        <title>The Global Catalogue of Microorganisms (GCM) 10K type strain sequencing project: providing services to taxonomists for standard genome sequencing and annotation.</title>
        <authorList>
            <consortium name="The Broad Institute Genomics Platform"/>
            <consortium name="The Broad Institute Genome Sequencing Center for Infectious Disease"/>
            <person name="Wu L."/>
            <person name="Ma J."/>
        </authorList>
    </citation>
    <scope>NUCLEOTIDE SEQUENCE [LARGE SCALE GENOMIC DNA]</scope>
    <source>
        <strain evidence="5">CCM 8905</strain>
    </source>
</reference>
<dbReference type="InterPro" id="IPR051056">
    <property type="entry name" value="Glycosyl_Hydrolase_73"/>
</dbReference>
<dbReference type="GO" id="GO:0016787">
    <property type="term" value="F:hydrolase activity"/>
    <property type="evidence" value="ECO:0007669"/>
    <property type="project" value="UniProtKB-KW"/>
</dbReference>
<name>A0ABW1SN74_9LACO</name>
<keyword evidence="5" id="KW-1185">Reference proteome</keyword>
<evidence type="ECO:0000313" key="4">
    <source>
        <dbReference type="EMBL" id="MFC6205934.1"/>
    </source>
</evidence>
<dbReference type="SMART" id="SM00047">
    <property type="entry name" value="LYZ2"/>
    <property type="match status" value="1"/>
</dbReference>
<dbReference type="InterPro" id="IPR002901">
    <property type="entry name" value="MGlyc_endo_b_GlcNAc-like_dom"/>
</dbReference>
<organism evidence="4 5">
    <name type="scientific">Levilactobacillus tongjiangensis</name>
    <dbReference type="NCBI Taxonomy" id="2486023"/>
    <lineage>
        <taxon>Bacteria</taxon>
        <taxon>Bacillati</taxon>
        <taxon>Bacillota</taxon>
        <taxon>Bacilli</taxon>
        <taxon>Lactobacillales</taxon>
        <taxon>Lactobacillaceae</taxon>
        <taxon>Levilactobacillus</taxon>
    </lineage>
</organism>
<evidence type="ECO:0000256" key="1">
    <source>
        <dbReference type="ARBA" id="ARBA00010266"/>
    </source>
</evidence>
<dbReference type="PANTHER" id="PTHR33308">
    <property type="entry name" value="PEPTIDOGLYCAN HYDROLASE FLGJ"/>
    <property type="match status" value="1"/>
</dbReference>
<dbReference type="PANTHER" id="PTHR33308:SF9">
    <property type="entry name" value="PEPTIDOGLYCAN HYDROLASE FLGJ"/>
    <property type="match status" value="1"/>
</dbReference>